<dbReference type="OrthoDB" id="1492799at2"/>
<dbReference type="EMBL" id="JMIB01000018">
    <property type="protein sequence ID" value="KDM91815.1"/>
    <property type="molecule type" value="Genomic_DNA"/>
</dbReference>
<proteinExistence type="predicted"/>
<name>A0A066RMY6_9GAMM</name>
<reference evidence="1 2" key="1">
    <citation type="submission" date="2014-04" db="EMBL/GenBank/DDBJ databases">
        <title>Draft genome sequence of Photobacterium halotolerans S2753: a solonamide, ngercheumicin and holomycin producer.</title>
        <authorList>
            <person name="Machado H.R."/>
            <person name="Gram L."/>
        </authorList>
    </citation>
    <scope>NUCLEOTIDE SEQUENCE [LARGE SCALE GENOMIC DNA]</scope>
    <source>
        <strain evidence="1 2">S2753</strain>
    </source>
</reference>
<keyword evidence="2" id="KW-1185">Reference proteome</keyword>
<evidence type="ECO:0008006" key="3">
    <source>
        <dbReference type="Google" id="ProtNLM"/>
    </source>
</evidence>
<comment type="caution">
    <text evidence="1">The sequence shown here is derived from an EMBL/GenBank/DDBJ whole genome shotgun (WGS) entry which is preliminary data.</text>
</comment>
<evidence type="ECO:0000313" key="2">
    <source>
        <dbReference type="Proteomes" id="UP000027192"/>
    </source>
</evidence>
<accession>A0A066RMY6</accession>
<dbReference type="Proteomes" id="UP000027192">
    <property type="component" value="Unassembled WGS sequence"/>
</dbReference>
<dbReference type="AlphaFoldDB" id="A0A066RMY6"/>
<protein>
    <recommendedName>
        <fullName evidence="3">MAE-28990/MAE-18760-like HEPN domain-containing protein</fullName>
    </recommendedName>
</protein>
<gene>
    <name evidence="1" type="ORF">EA58_09925</name>
</gene>
<sequence>MDEEIQEFIESGRREHQEKVFFAEQGLGAEVHWFFTQAVQALKSELYLPACTSFINGIEASLRVTISQVENPARVEVFDPVKTLSNRLLKSAQDAGLPVEALAFPEEGDFLEKLESKKQNQVNTEIVRVRHNLCHGNILEYINTDFGEDNAFFTPECCRELAHLLHKVSKKWAEQLGVFRRGLFNA</sequence>
<dbReference type="RefSeq" id="WP_036751745.1">
    <property type="nucleotide sequence ID" value="NZ_JAGSGC010000001.1"/>
</dbReference>
<evidence type="ECO:0000313" key="1">
    <source>
        <dbReference type="EMBL" id="KDM91815.1"/>
    </source>
</evidence>
<organism evidence="1 2">
    <name type="scientific">Photobacterium galatheae</name>
    <dbReference type="NCBI Taxonomy" id="1654360"/>
    <lineage>
        <taxon>Bacteria</taxon>
        <taxon>Pseudomonadati</taxon>
        <taxon>Pseudomonadota</taxon>
        <taxon>Gammaproteobacteria</taxon>
        <taxon>Vibrionales</taxon>
        <taxon>Vibrionaceae</taxon>
        <taxon>Photobacterium</taxon>
    </lineage>
</organism>